<dbReference type="Pfam" id="PF00004">
    <property type="entry name" value="AAA"/>
    <property type="match status" value="1"/>
</dbReference>
<dbReference type="GO" id="GO:0010008">
    <property type="term" value="C:endosome membrane"/>
    <property type="evidence" value="ECO:0007669"/>
    <property type="project" value="UniProtKB-SubCell"/>
</dbReference>
<evidence type="ECO:0000256" key="4">
    <source>
        <dbReference type="ARBA" id="ARBA00022753"/>
    </source>
</evidence>
<evidence type="ECO:0000256" key="1">
    <source>
        <dbReference type="ARBA" id="ARBA00004481"/>
    </source>
</evidence>
<dbReference type="GO" id="GO:0016197">
    <property type="term" value="P:endosomal transport"/>
    <property type="evidence" value="ECO:0007669"/>
    <property type="project" value="TreeGrafter"/>
</dbReference>
<dbReference type="KEGG" id="ttt:THITE_32934"/>
<keyword evidence="10" id="KW-1185">Reference proteome</keyword>
<dbReference type="Pfam" id="PF09336">
    <property type="entry name" value="Vps4_C"/>
    <property type="match status" value="1"/>
</dbReference>
<dbReference type="GO" id="GO:0005524">
    <property type="term" value="F:ATP binding"/>
    <property type="evidence" value="ECO:0007669"/>
    <property type="project" value="UniProtKB-KW"/>
</dbReference>
<evidence type="ECO:0000256" key="6">
    <source>
        <dbReference type="ARBA" id="ARBA00023136"/>
    </source>
</evidence>
<sequence length="326" mass="36221">MKLKESLMSSIVTEKPNVKWEDVAGLESAKEELQQAIIFPLRFPQLFQGSRRARRAILLYGPPGTGKSYLAKAVATEVEHTLFSISSSDLMSKWSGDSEALVRQLFELAREKKPAIIFIDEIDALCSNRDGGPGGGNEDTARMKTEFLVQMDGVGKDNAGVLVLAATNLPWSLDPAVRRRFQRRIHIPLPDLAARKQLFQIHLGDLGRQCSERDLEELARRSEGFSGSDVATAIQDALMVPIKKVHMATHFRKIPHAGAEYYTPCDKTDPGAIAMTWRKVPPNRLKEPPLTAADLFVVMQHVKPSVAPDELDKYVAWTEQFGMEGA</sequence>
<dbReference type="PANTHER" id="PTHR23074">
    <property type="entry name" value="AAA DOMAIN-CONTAINING"/>
    <property type="match status" value="1"/>
</dbReference>
<proteinExistence type="inferred from homology"/>
<name>G2R1M5_THETT</name>
<organism evidence="9 10">
    <name type="scientific">Thermothielavioides terrestris (strain ATCC 38088 / NRRL 8126)</name>
    <name type="common">Thielavia terrestris</name>
    <dbReference type="NCBI Taxonomy" id="578455"/>
    <lineage>
        <taxon>Eukaryota</taxon>
        <taxon>Fungi</taxon>
        <taxon>Dikarya</taxon>
        <taxon>Ascomycota</taxon>
        <taxon>Pezizomycotina</taxon>
        <taxon>Sordariomycetes</taxon>
        <taxon>Sordariomycetidae</taxon>
        <taxon>Sordariales</taxon>
        <taxon>Chaetomiaceae</taxon>
        <taxon>Thermothielavioides</taxon>
        <taxon>Thermothielavioides terrestris</taxon>
    </lineage>
</organism>
<evidence type="ECO:0000259" key="8">
    <source>
        <dbReference type="SMART" id="SM00382"/>
    </source>
</evidence>
<evidence type="ECO:0000256" key="7">
    <source>
        <dbReference type="RuleBase" id="RU003651"/>
    </source>
</evidence>
<evidence type="ECO:0000313" key="10">
    <source>
        <dbReference type="Proteomes" id="UP000008181"/>
    </source>
</evidence>
<dbReference type="InterPro" id="IPR050304">
    <property type="entry name" value="MT-severing_AAA_ATPase"/>
</dbReference>
<dbReference type="InterPro" id="IPR003960">
    <property type="entry name" value="ATPase_AAA_CS"/>
</dbReference>
<evidence type="ECO:0000256" key="5">
    <source>
        <dbReference type="ARBA" id="ARBA00022840"/>
    </source>
</evidence>
<dbReference type="InterPro" id="IPR003593">
    <property type="entry name" value="AAA+_ATPase"/>
</dbReference>
<dbReference type="FunFam" id="1.10.8.60:FF:000015">
    <property type="entry name" value="vacuolar protein sorting-associated protein 4A"/>
    <property type="match status" value="1"/>
</dbReference>
<dbReference type="HOGENOM" id="CLU_000688_21_2_1"/>
<dbReference type="SMART" id="SM00382">
    <property type="entry name" value="AAA"/>
    <property type="match status" value="1"/>
</dbReference>
<dbReference type="PANTHER" id="PTHR23074:SF83">
    <property type="entry name" value="VACUOLAR PROTEIN SORTING-ASSOCIATED PROTEIN 4A"/>
    <property type="match status" value="1"/>
</dbReference>
<dbReference type="GeneID" id="11518440"/>
<dbReference type="GO" id="GO:0007033">
    <property type="term" value="P:vacuole organization"/>
    <property type="evidence" value="ECO:0007669"/>
    <property type="project" value="TreeGrafter"/>
</dbReference>
<dbReference type="InterPro" id="IPR003959">
    <property type="entry name" value="ATPase_AAA_core"/>
</dbReference>
<dbReference type="Proteomes" id="UP000008181">
    <property type="component" value="Chromosome 2"/>
</dbReference>
<dbReference type="FunFam" id="3.40.50.300:FF:000043">
    <property type="entry name" value="Vacuolar protein sorting-associated protein 4"/>
    <property type="match status" value="1"/>
</dbReference>
<dbReference type="InterPro" id="IPR027417">
    <property type="entry name" value="P-loop_NTPase"/>
</dbReference>
<dbReference type="InterPro" id="IPR041569">
    <property type="entry name" value="AAA_lid_3"/>
</dbReference>
<reference evidence="9 10" key="1">
    <citation type="journal article" date="2011" name="Nat. Biotechnol.">
        <title>Comparative genomic analysis of the thermophilic biomass-degrading fungi Myceliophthora thermophila and Thielavia terrestris.</title>
        <authorList>
            <person name="Berka R.M."/>
            <person name="Grigoriev I.V."/>
            <person name="Otillar R."/>
            <person name="Salamov A."/>
            <person name="Grimwood J."/>
            <person name="Reid I."/>
            <person name="Ishmael N."/>
            <person name="John T."/>
            <person name="Darmond C."/>
            <person name="Moisan M.-C."/>
            <person name="Henrissat B."/>
            <person name="Coutinho P.M."/>
            <person name="Lombard V."/>
            <person name="Natvig D.O."/>
            <person name="Lindquist E."/>
            <person name="Schmutz J."/>
            <person name="Lucas S."/>
            <person name="Harris P."/>
            <person name="Powlowski J."/>
            <person name="Bellemare A."/>
            <person name="Taylor D."/>
            <person name="Butler G."/>
            <person name="de Vries R.P."/>
            <person name="Allijn I.E."/>
            <person name="van den Brink J."/>
            <person name="Ushinsky S."/>
            <person name="Storms R."/>
            <person name="Powell A.J."/>
            <person name="Paulsen I.T."/>
            <person name="Elbourne L.D.H."/>
            <person name="Baker S.E."/>
            <person name="Magnuson J."/>
            <person name="LaBoissiere S."/>
            <person name="Clutterbuck A.J."/>
            <person name="Martinez D."/>
            <person name="Wogulis M."/>
            <person name="de Leon A.L."/>
            <person name="Rey M.W."/>
            <person name="Tsang A."/>
        </authorList>
    </citation>
    <scope>NUCLEOTIDE SEQUENCE [LARGE SCALE GENOMIC DNA]</scope>
    <source>
        <strain evidence="10">ATCC 38088 / NRRL 8126</strain>
    </source>
</reference>
<dbReference type="GO" id="GO:0016887">
    <property type="term" value="F:ATP hydrolysis activity"/>
    <property type="evidence" value="ECO:0007669"/>
    <property type="project" value="InterPro"/>
</dbReference>
<comment type="similarity">
    <text evidence="2 7">Belongs to the AAA ATPase family.</text>
</comment>
<feature type="domain" description="AAA+ ATPase" evidence="8">
    <location>
        <begin position="53"/>
        <end position="191"/>
    </location>
</feature>
<keyword evidence="4" id="KW-0967">Endosome</keyword>
<dbReference type="EMBL" id="CP003010">
    <property type="protein sequence ID" value="AEO66567.1"/>
    <property type="molecule type" value="Genomic_DNA"/>
</dbReference>
<evidence type="ECO:0000256" key="3">
    <source>
        <dbReference type="ARBA" id="ARBA00022741"/>
    </source>
</evidence>
<accession>G2R1M5</accession>
<comment type="subcellular location">
    <subcellularLocation>
        <location evidence="1">Endosome membrane</location>
        <topology evidence="1">Peripheral membrane protein</topology>
    </subcellularLocation>
</comment>
<dbReference type="PROSITE" id="PS00674">
    <property type="entry name" value="AAA"/>
    <property type="match status" value="1"/>
</dbReference>
<protein>
    <recommendedName>
        <fullName evidence="8">AAA+ ATPase domain-containing protein</fullName>
    </recommendedName>
</protein>
<dbReference type="OrthoDB" id="29072at2759"/>
<keyword evidence="3 7" id="KW-0547">Nucleotide-binding</keyword>
<keyword evidence="6" id="KW-0472">Membrane</keyword>
<dbReference type="Pfam" id="PF17862">
    <property type="entry name" value="AAA_lid_3"/>
    <property type="match status" value="1"/>
</dbReference>
<dbReference type="Gene3D" id="1.10.8.60">
    <property type="match status" value="1"/>
</dbReference>
<dbReference type="eggNOG" id="KOG0739">
    <property type="taxonomic scope" value="Eukaryota"/>
</dbReference>
<dbReference type="STRING" id="578455.G2R1M5"/>
<dbReference type="AlphaFoldDB" id="G2R1M5"/>
<keyword evidence="5 7" id="KW-0067">ATP-binding</keyword>
<dbReference type="GO" id="GO:0045324">
    <property type="term" value="P:late endosome to vacuole transport"/>
    <property type="evidence" value="ECO:0007669"/>
    <property type="project" value="UniProtKB-ARBA"/>
</dbReference>
<evidence type="ECO:0000256" key="2">
    <source>
        <dbReference type="ARBA" id="ARBA00006914"/>
    </source>
</evidence>
<dbReference type="RefSeq" id="XP_003652903.1">
    <property type="nucleotide sequence ID" value="XM_003652855.1"/>
</dbReference>
<dbReference type="Gene3D" id="3.40.50.300">
    <property type="entry name" value="P-loop containing nucleotide triphosphate hydrolases"/>
    <property type="match status" value="1"/>
</dbReference>
<dbReference type="SUPFAM" id="SSF52540">
    <property type="entry name" value="P-loop containing nucleoside triphosphate hydrolases"/>
    <property type="match status" value="1"/>
</dbReference>
<dbReference type="InterPro" id="IPR015415">
    <property type="entry name" value="Spast_Vps4_C"/>
</dbReference>
<evidence type="ECO:0000313" key="9">
    <source>
        <dbReference type="EMBL" id="AEO66567.1"/>
    </source>
</evidence>
<gene>
    <name evidence="9" type="ORF">THITE_32934</name>
</gene>